<evidence type="ECO:0000256" key="4">
    <source>
        <dbReference type="ARBA" id="ARBA00023242"/>
    </source>
</evidence>
<organism evidence="8">
    <name type="scientific">Echinostoma caproni</name>
    <dbReference type="NCBI Taxonomy" id="27848"/>
    <lineage>
        <taxon>Eukaryota</taxon>
        <taxon>Metazoa</taxon>
        <taxon>Spiralia</taxon>
        <taxon>Lophotrochozoa</taxon>
        <taxon>Platyhelminthes</taxon>
        <taxon>Trematoda</taxon>
        <taxon>Digenea</taxon>
        <taxon>Plagiorchiida</taxon>
        <taxon>Echinostomata</taxon>
        <taxon>Echinostomatoidea</taxon>
        <taxon>Echinostomatidae</taxon>
        <taxon>Echinostoma</taxon>
    </lineage>
</organism>
<dbReference type="Pfam" id="PF04615">
    <property type="entry name" value="Utp14"/>
    <property type="match status" value="2"/>
</dbReference>
<dbReference type="OrthoDB" id="277439at2759"/>
<comment type="similarity">
    <text evidence="2">Belongs to the UTP14 family.</text>
</comment>
<evidence type="ECO:0000313" key="8">
    <source>
        <dbReference type="WBParaSite" id="ECPE_0001172501-mRNA-1"/>
    </source>
</evidence>
<dbReference type="WBParaSite" id="ECPE_0001172501-mRNA-1">
    <property type="protein sequence ID" value="ECPE_0001172501-mRNA-1"/>
    <property type="gene ID" value="ECPE_0001172501"/>
</dbReference>
<dbReference type="AlphaFoldDB" id="A0A183AXK5"/>
<evidence type="ECO:0000256" key="2">
    <source>
        <dbReference type="ARBA" id="ARBA00007774"/>
    </source>
</evidence>
<feature type="region of interest" description="Disordered" evidence="5">
    <location>
        <begin position="252"/>
        <end position="308"/>
    </location>
</feature>
<dbReference type="PANTHER" id="PTHR14150">
    <property type="entry name" value="U3 SMALL NUCLEOLAR RNA-ASSOCIATED PROTEIN 14"/>
    <property type="match status" value="1"/>
</dbReference>
<keyword evidence="7" id="KW-1185">Reference proteome</keyword>
<dbReference type="Proteomes" id="UP000272942">
    <property type="component" value="Unassembled WGS sequence"/>
</dbReference>
<feature type="compositionally biased region" description="Basic and acidic residues" evidence="5">
    <location>
        <begin position="255"/>
        <end position="268"/>
    </location>
</feature>
<proteinExistence type="inferred from homology"/>
<protein>
    <submittedName>
        <fullName evidence="8">U3 small nucleolar RNA-associated protein 14 homolog A</fullName>
    </submittedName>
</protein>
<name>A0A183AXK5_9TREM</name>
<keyword evidence="3" id="KW-0597">Phosphoprotein</keyword>
<evidence type="ECO:0000313" key="6">
    <source>
        <dbReference type="EMBL" id="VDP88828.1"/>
    </source>
</evidence>
<gene>
    <name evidence="6" type="ORF">ECPE_LOCUS11690</name>
</gene>
<dbReference type="GO" id="GO:0032040">
    <property type="term" value="C:small-subunit processome"/>
    <property type="evidence" value="ECO:0007669"/>
    <property type="project" value="InterPro"/>
</dbReference>
<dbReference type="InterPro" id="IPR006709">
    <property type="entry name" value="SSU_processome_Utp14"/>
</dbReference>
<reference evidence="6 7" key="2">
    <citation type="submission" date="2018-11" db="EMBL/GenBank/DDBJ databases">
        <authorList>
            <consortium name="Pathogen Informatics"/>
        </authorList>
    </citation>
    <scope>NUCLEOTIDE SEQUENCE [LARGE SCALE GENOMIC DNA]</scope>
    <source>
        <strain evidence="6 7">Egypt</strain>
    </source>
</reference>
<dbReference type="EMBL" id="UZAN01051313">
    <property type="protein sequence ID" value="VDP88828.1"/>
    <property type="molecule type" value="Genomic_DNA"/>
</dbReference>
<sequence length="469" mass="54075">MESQAPPIEDANVWGLVSLKKGNKRKQQKVLNDLRRETKVLEAVDEIQNEKKNRRVAFRGVKRQLTLWKGPVLKNRLADQLIFPLNDNSVTFVNSEEDQLLRTKEHIKDSRKDSESLQGQLYEAIYHRSKSVLKPRLADKIGAEVRKKLLEKINQRDKERFIVARSAAQNKRQNKIKSKTFHRHQKRRLLKEFEKNMEDMRKNDPKAFAERILQAEVNRAKERASLRHRGGSKFARLQKLRAKYDTEARNAVAEMNERSRELTKKNDLDDSSDSEDSDIDVTSESESDSDASLFDENHSSEKEDEDDTKKLLWWRSANDTTESETKVHKAQQPTVLSTLAAESVLERCASSQPMNSVVEQMEQAEPEADALDPDADGFYRALEETCATDPGLQDQFAKEKAEAIEEETPKDLDTFLPGWNAWTGPGTEAADEERRKKHIIPAPKVRRKDASKSHVLIRRRVNNEFKEHL</sequence>
<accession>A0A183AXK5</accession>
<feature type="compositionally biased region" description="Acidic residues" evidence="5">
    <location>
        <begin position="269"/>
        <end position="289"/>
    </location>
</feature>
<evidence type="ECO:0000256" key="1">
    <source>
        <dbReference type="ARBA" id="ARBA00004604"/>
    </source>
</evidence>
<reference evidence="8" key="1">
    <citation type="submission" date="2016-06" db="UniProtKB">
        <authorList>
            <consortium name="WormBaseParasite"/>
        </authorList>
    </citation>
    <scope>IDENTIFICATION</scope>
</reference>
<evidence type="ECO:0000256" key="5">
    <source>
        <dbReference type="SAM" id="MobiDB-lite"/>
    </source>
</evidence>
<feature type="region of interest" description="Disordered" evidence="5">
    <location>
        <begin position="408"/>
        <end position="435"/>
    </location>
</feature>
<comment type="subcellular location">
    <subcellularLocation>
        <location evidence="1">Nucleus</location>
        <location evidence="1">Nucleolus</location>
    </subcellularLocation>
</comment>
<keyword evidence="4" id="KW-0539">Nucleus</keyword>
<evidence type="ECO:0000313" key="7">
    <source>
        <dbReference type="Proteomes" id="UP000272942"/>
    </source>
</evidence>
<evidence type="ECO:0000256" key="3">
    <source>
        <dbReference type="ARBA" id="ARBA00022553"/>
    </source>
</evidence>
<dbReference type="PANTHER" id="PTHR14150:SF12">
    <property type="entry name" value="U3 SMALL NUCLEOLAR RNA-ASSOCIATED PROTEIN 14 HOMOLOG A"/>
    <property type="match status" value="1"/>
</dbReference>
<dbReference type="GO" id="GO:0006364">
    <property type="term" value="P:rRNA processing"/>
    <property type="evidence" value="ECO:0007669"/>
    <property type="project" value="InterPro"/>
</dbReference>